<reference evidence="12" key="2">
    <citation type="journal article" date="2023" name="Infect Dis Poverty">
        <title>Chromosome-scale genome of the human blood fluke Schistosoma mekongi and its implications for public health.</title>
        <authorList>
            <person name="Zhou M."/>
            <person name="Xu L."/>
            <person name="Xu D."/>
            <person name="Chen W."/>
            <person name="Khan J."/>
            <person name="Hu Y."/>
            <person name="Huang H."/>
            <person name="Wei H."/>
            <person name="Zhang Y."/>
            <person name="Chusongsang P."/>
            <person name="Tanasarnprasert K."/>
            <person name="Hu X."/>
            <person name="Limpanont Y."/>
            <person name="Lv Z."/>
        </authorList>
    </citation>
    <scope>NUCLEOTIDE SEQUENCE</scope>
    <source>
        <strain evidence="12">LV_2022a</strain>
    </source>
</reference>
<dbReference type="GO" id="GO:0070260">
    <property type="term" value="F:5'-tyrosyl-DNA phosphodiesterase activity"/>
    <property type="evidence" value="ECO:0007669"/>
    <property type="project" value="TreeGrafter"/>
</dbReference>
<dbReference type="GO" id="GO:0004518">
    <property type="term" value="F:nuclease activity"/>
    <property type="evidence" value="ECO:0007669"/>
    <property type="project" value="UniProtKB-KW"/>
</dbReference>
<evidence type="ECO:0000256" key="7">
    <source>
        <dbReference type="ARBA" id="ARBA00022801"/>
    </source>
</evidence>
<gene>
    <name evidence="12" type="ORF">MN116_001465</name>
</gene>
<accession>A0AAE2D9I0</accession>
<dbReference type="EMBL" id="JALJAT010000001">
    <property type="protein sequence ID" value="KAK4476259.1"/>
    <property type="molecule type" value="Genomic_DNA"/>
</dbReference>
<evidence type="ECO:0000256" key="1">
    <source>
        <dbReference type="ARBA" id="ARBA00001936"/>
    </source>
</evidence>
<organism evidence="12 13">
    <name type="scientific">Schistosoma mekongi</name>
    <name type="common">Parasitic worm</name>
    <dbReference type="NCBI Taxonomy" id="38744"/>
    <lineage>
        <taxon>Eukaryota</taxon>
        <taxon>Metazoa</taxon>
        <taxon>Spiralia</taxon>
        <taxon>Lophotrochozoa</taxon>
        <taxon>Platyhelminthes</taxon>
        <taxon>Trematoda</taxon>
        <taxon>Digenea</taxon>
        <taxon>Strigeidida</taxon>
        <taxon>Schistosomatoidea</taxon>
        <taxon>Schistosomatidae</taxon>
        <taxon>Schistosoma</taxon>
    </lineage>
</organism>
<comment type="cofactor">
    <cofactor evidence="2">
        <name>Mg(2+)</name>
        <dbReference type="ChEBI" id="CHEBI:18420"/>
    </cofactor>
</comment>
<evidence type="ECO:0000259" key="11">
    <source>
        <dbReference type="Pfam" id="PF03372"/>
    </source>
</evidence>
<keyword evidence="13" id="KW-1185">Reference proteome</keyword>
<protein>
    <recommendedName>
        <fullName evidence="11">Endonuclease/exonuclease/phosphatase domain-containing protein</fullName>
    </recommendedName>
</protein>
<keyword evidence="5" id="KW-0479">Metal-binding</keyword>
<dbReference type="InterPro" id="IPR005135">
    <property type="entry name" value="Endo/exonuclease/phosphatase"/>
</dbReference>
<sequence>MSKQQLSSGTVLMDLEDNSDSKDVYLQKCISFAKITYTNRALGMMYLQENNWDLELAVEKYFSTQRNRSTNNKQLKRTYQQSNEQPIVIDLTTSGDFCNNNETDQTVSTAATKSIENIPIFNVLSWNINGLESANLNRRMASVVQAIKKEEFHVVCLQEVIVLCLKDLREQLESTYHIFSASDHNSSWDYFVVILVKKHPDIMVDTDTVSIQPFPNSVMNRHLLSVDLNLSQSFHQSNVAFNLRIFTTHLESCAEYSAVRAVQLKSVWDTMSCYVNSGQSTAGSQGIRASILCGDLNLRDSEVNMLGGLPYGIQDVWNECGRRFEIRNTWDPMHNPNARRLFKGVPRAHMTFRYDRMYVLGSRLKPIDFGLRGIDKIKDISCLPSDHWAILGRFLLTVL</sequence>
<keyword evidence="6" id="KW-0227">DNA damage</keyword>
<dbReference type="CDD" id="cd09080">
    <property type="entry name" value="TDP2"/>
    <property type="match status" value="1"/>
</dbReference>
<dbReference type="GO" id="GO:0016605">
    <property type="term" value="C:PML body"/>
    <property type="evidence" value="ECO:0007669"/>
    <property type="project" value="UniProtKB-SubCell"/>
</dbReference>
<dbReference type="SUPFAM" id="SSF56219">
    <property type="entry name" value="DNase I-like"/>
    <property type="match status" value="1"/>
</dbReference>
<comment type="cofactor">
    <cofactor evidence="1">
        <name>Mn(2+)</name>
        <dbReference type="ChEBI" id="CHEBI:29035"/>
    </cofactor>
</comment>
<dbReference type="Pfam" id="PF14555">
    <property type="entry name" value="UBA_4"/>
    <property type="match status" value="1"/>
</dbReference>
<dbReference type="InterPro" id="IPR009060">
    <property type="entry name" value="UBA-like_sf"/>
</dbReference>
<dbReference type="AlphaFoldDB" id="A0AAE2D9I0"/>
<evidence type="ECO:0000256" key="2">
    <source>
        <dbReference type="ARBA" id="ARBA00001946"/>
    </source>
</evidence>
<dbReference type="GO" id="GO:0003697">
    <property type="term" value="F:single-stranded DNA binding"/>
    <property type="evidence" value="ECO:0007669"/>
    <property type="project" value="TreeGrafter"/>
</dbReference>
<reference evidence="12" key="1">
    <citation type="submission" date="2022-04" db="EMBL/GenBank/DDBJ databases">
        <authorList>
            <person name="Xu L."/>
            <person name="Lv Z."/>
        </authorList>
    </citation>
    <scope>NUCLEOTIDE SEQUENCE</scope>
    <source>
        <strain evidence="12">LV_2022a</strain>
    </source>
</reference>
<keyword evidence="4" id="KW-0540">Nuclease</keyword>
<dbReference type="InterPro" id="IPR036691">
    <property type="entry name" value="Endo/exonu/phosph_ase_sf"/>
</dbReference>
<keyword evidence="8" id="KW-0460">Magnesium</keyword>
<dbReference type="PANTHER" id="PTHR15822">
    <property type="entry name" value="TRAF AND TNF RECEPTOR-ASSOCIATED PROTEIN"/>
    <property type="match status" value="1"/>
</dbReference>
<keyword evidence="7" id="KW-0378">Hydrolase</keyword>
<evidence type="ECO:0000256" key="4">
    <source>
        <dbReference type="ARBA" id="ARBA00022722"/>
    </source>
</evidence>
<keyword evidence="10" id="KW-0539">Nucleus</keyword>
<dbReference type="Proteomes" id="UP001292079">
    <property type="component" value="Unassembled WGS sequence"/>
</dbReference>
<dbReference type="GO" id="GO:0046872">
    <property type="term" value="F:metal ion binding"/>
    <property type="evidence" value="ECO:0007669"/>
    <property type="project" value="UniProtKB-KW"/>
</dbReference>
<evidence type="ECO:0000256" key="6">
    <source>
        <dbReference type="ARBA" id="ARBA00022763"/>
    </source>
</evidence>
<dbReference type="GO" id="GO:0005737">
    <property type="term" value="C:cytoplasm"/>
    <property type="evidence" value="ECO:0007669"/>
    <property type="project" value="TreeGrafter"/>
</dbReference>
<dbReference type="InterPro" id="IPR051547">
    <property type="entry name" value="TDP2-like"/>
</dbReference>
<dbReference type="Gene3D" id="3.60.10.10">
    <property type="entry name" value="Endonuclease/exonuclease/phosphatase"/>
    <property type="match status" value="1"/>
</dbReference>
<feature type="domain" description="Endonuclease/exonuclease/phosphatase" evidence="11">
    <location>
        <begin position="124"/>
        <end position="204"/>
    </location>
</feature>
<dbReference type="PANTHER" id="PTHR15822:SF4">
    <property type="entry name" value="TYROSYL-DNA PHOSPHODIESTERASE 2"/>
    <property type="match status" value="1"/>
</dbReference>
<evidence type="ECO:0000256" key="8">
    <source>
        <dbReference type="ARBA" id="ARBA00022842"/>
    </source>
</evidence>
<name>A0AAE2D9I0_SCHME</name>
<comment type="subcellular location">
    <subcellularLocation>
        <location evidence="3">Nucleus</location>
        <location evidence="3">PML body</location>
    </subcellularLocation>
</comment>
<evidence type="ECO:0000256" key="3">
    <source>
        <dbReference type="ARBA" id="ARBA00004322"/>
    </source>
</evidence>
<evidence type="ECO:0000256" key="9">
    <source>
        <dbReference type="ARBA" id="ARBA00023204"/>
    </source>
</evidence>
<evidence type="ECO:0000256" key="10">
    <source>
        <dbReference type="ARBA" id="ARBA00023242"/>
    </source>
</evidence>
<proteinExistence type="predicted"/>
<evidence type="ECO:0000256" key="5">
    <source>
        <dbReference type="ARBA" id="ARBA00022723"/>
    </source>
</evidence>
<evidence type="ECO:0000313" key="13">
    <source>
        <dbReference type="Proteomes" id="UP001292079"/>
    </source>
</evidence>
<comment type="caution">
    <text evidence="12">The sequence shown here is derived from an EMBL/GenBank/DDBJ whole genome shotgun (WGS) entry which is preliminary data.</text>
</comment>
<evidence type="ECO:0000313" key="12">
    <source>
        <dbReference type="EMBL" id="KAK4476259.1"/>
    </source>
</evidence>
<keyword evidence="9" id="KW-0234">DNA repair</keyword>
<dbReference type="GO" id="GO:0006302">
    <property type="term" value="P:double-strand break repair"/>
    <property type="evidence" value="ECO:0007669"/>
    <property type="project" value="TreeGrafter"/>
</dbReference>
<dbReference type="SUPFAM" id="SSF46934">
    <property type="entry name" value="UBA-like"/>
    <property type="match status" value="1"/>
</dbReference>
<dbReference type="Pfam" id="PF03372">
    <property type="entry name" value="Exo_endo_phos"/>
    <property type="match status" value="1"/>
</dbReference>
<dbReference type="Gene3D" id="1.10.8.10">
    <property type="entry name" value="DNA helicase RuvA subunit, C-terminal domain"/>
    <property type="match status" value="1"/>
</dbReference>